<sequence length="632" mass="67144">MRLPSVLMTGATFATAAALSLVVAGFAATGMERGSESAVRQVLDDSGFGWAEVTADGLAVILEGTAPDEADRFAAKSQVATVVDGSRIIDRMQILPSRGIAPPQFSAEILRNEAGVSIIGLIPAGSDRAEIIEQMQDLAGTGQVADFLEPTTYAAPQGWAAALRFGLEALEILPSSKISVKPGAVAITANTNSPEEKARLENRLTRMAKGGLRLALDLKAPRPVITPFTLRFTLDESGGRFDACSADSVESRTRILKAATQAGLRAKAQCTIGMGVPSPYWAEAVEDSLASLAELGAGTVTLANADITLAAVQGTDQAAFDRVVGRLKSELPSVFALHAVLPEPEDAEQSTQPDFTATLSPEGQVLLRGQIADEIQHELTTSFAQARFGVDQVHSAARIRQQLPMDWNIQVLAAIEALSHLNRGLVTVSPKTITVRGVSFDPDASAEVAKLFSTRLGQNATYALAITYEEPPQPKDQPLTSEACQSQLNLVQDSGKIAFEPGSATVASGSSATLDQVALVLEHCGPVQLEIQGHTDSQGRESMNERLSQSRAQSILNELRSRRIPTLTFVARGYGETQPIADNDTEEGREANRRIVFQVLNAEEPETEEPAASNDETLEPTQSEGDSEGSNP</sequence>
<feature type="region of interest" description="Disordered" evidence="5">
    <location>
        <begin position="600"/>
        <end position="632"/>
    </location>
</feature>
<dbReference type="InterPro" id="IPR036737">
    <property type="entry name" value="OmpA-like_sf"/>
</dbReference>
<name>A0A843YHL0_9RHOB</name>
<keyword evidence="3" id="KW-0998">Cell outer membrane</keyword>
<proteinExistence type="predicted"/>
<evidence type="ECO:0000256" key="4">
    <source>
        <dbReference type="PROSITE-ProRule" id="PRU00473"/>
    </source>
</evidence>
<dbReference type="SMR" id="A0A843YHL0"/>
<dbReference type="AlphaFoldDB" id="A0A843YHL0"/>
<dbReference type="PANTHER" id="PTHR30329">
    <property type="entry name" value="STATOR ELEMENT OF FLAGELLAR MOTOR COMPLEX"/>
    <property type="match status" value="1"/>
</dbReference>
<dbReference type="Pfam" id="PF04972">
    <property type="entry name" value="BON"/>
    <property type="match status" value="1"/>
</dbReference>
<protein>
    <submittedName>
        <fullName evidence="8">OmpA family protein</fullName>
    </submittedName>
</protein>
<feature type="chain" id="PRO_5032572955" evidence="6">
    <location>
        <begin position="17"/>
        <end position="632"/>
    </location>
</feature>
<dbReference type="Proteomes" id="UP000444174">
    <property type="component" value="Unassembled WGS sequence"/>
</dbReference>
<comment type="caution">
    <text evidence="8">The sequence shown here is derived from an EMBL/GenBank/DDBJ whole genome shotgun (WGS) entry which is preliminary data.</text>
</comment>
<feature type="compositionally biased region" description="Polar residues" evidence="5">
    <location>
        <begin position="619"/>
        <end position="632"/>
    </location>
</feature>
<dbReference type="InterPro" id="IPR050330">
    <property type="entry name" value="Bact_OuterMem_StrucFunc"/>
</dbReference>
<dbReference type="PANTHER" id="PTHR30329:SF21">
    <property type="entry name" value="LIPOPROTEIN YIAD-RELATED"/>
    <property type="match status" value="1"/>
</dbReference>
<evidence type="ECO:0000259" key="7">
    <source>
        <dbReference type="PROSITE" id="PS51123"/>
    </source>
</evidence>
<dbReference type="CDD" id="cd07185">
    <property type="entry name" value="OmpA_C-like"/>
    <property type="match status" value="1"/>
</dbReference>
<dbReference type="Gene3D" id="3.30.1330.60">
    <property type="entry name" value="OmpA-like domain"/>
    <property type="match status" value="1"/>
</dbReference>
<reference evidence="8 9" key="1">
    <citation type="submission" date="2019-10" db="EMBL/GenBank/DDBJ databases">
        <title>Epibacterium sp. nov., isolated from seawater.</title>
        <authorList>
            <person name="Zhang X."/>
            <person name="Li N."/>
        </authorList>
    </citation>
    <scope>NUCLEOTIDE SEQUENCE [LARGE SCALE GENOMIC DNA]</scope>
    <source>
        <strain evidence="8 9">SM1979</strain>
    </source>
</reference>
<dbReference type="InterPro" id="IPR006664">
    <property type="entry name" value="OMP_bac"/>
</dbReference>
<dbReference type="PROSITE" id="PS51123">
    <property type="entry name" value="OMPA_2"/>
    <property type="match status" value="1"/>
</dbReference>
<evidence type="ECO:0000313" key="8">
    <source>
        <dbReference type="EMBL" id="MQQ08723.1"/>
    </source>
</evidence>
<dbReference type="Gene3D" id="3.40.1520.20">
    <property type="match status" value="3"/>
</dbReference>
<evidence type="ECO:0000256" key="6">
    <source>
        <dbReference type="SAM" id="SignalP"/>
    </source>
</evidence>
<organism evidence="8 9">
    <name type="scientific">Tritonibacter litoralis</name>
    <dbReference type="NCBI Taxonomy" id="2662264"/>
    <lineage>
        <taxon>Bacteria</taxon>
        <taxon>Pseudomonadati</taxon>
        <taxon>Pseudomonadota</taxon>
        <taxon>Alphaproteobacteria</taxon>
        <taxon>Rhodobacterales</taxon>
        <taxon>Paracoccaceae</taxon>
        <taxon>Tritonibacter</taxon>
    </lineage>
</organism>
<keyword evidence="9" id="KW-1185">Reference proteome</keyword>
<evidence type="ECO:0000256" key="3">
    <source>
        <dbReference type="ARBA" id="ARBA00023237"/>
    </source>
</evidence>
<dbReference type="InterPro" id="IPR006665">
    <property type="entry name" value="OmpA-like"/>
</dbReference>
<dbReference type="EMBL" id="WIBF01000005">
    <property type="protein sequence ID" value="MQQ08723.1"/>
    <property type="molecule type" value="Genomic_DNA"/>
</dbReference>
<dbReference type="RefSeq" id="WP_153215672.1">
    <property type="nucleotide sequence ID" value="NZ_WIBF01000005.1"/>
</dbReference>
<gene>
    <name evidence="8" type="ORF">GFB49_09685</name>
</gene>
<feature type="domain" description="OmpA-like" evidence="7">
    <location>
        <begin position="486"/>
        <end position="603"/>
    </location>
</feature>
<dbReference type="Pfam" id="PF00691">
    <property type="entry name" value="OmpA"/>
    <property type="match status" value="1"/>
</dbReference>
<dbReference type="InterPro" id="IPR007055">
    <property type="entry name" value="BON_dom"/>
</dbReference>
<dbReference type="SUPFAM" id="SSF103088">
    <property type="entry name" value="OmpA-like"/>
    <property type="match status" value="1"/>
</dbReference>
<evidence type="ECO:0000313" key="9">
    <source>
        <dbReference type="Proteomes" id="UP000444174"/>
    </source>
</evidence>
<keyword evidence="2 4" id="KW-0472">Membrane</keyword>
<feature type="signal peptide" evidence="6">
    <location>
        <begin position="1"/>
        <end position="16"/>
    </location>
</feature>
<evidence type="ECO:0000256" key="1">
    <source>
        <dbReference type="ARBA" id="ARBA00004442"/>
    </source>
</evidence>
<dbReference type="GO" id="GO:0009279">
    <property type="term" value="C:cell outer membrane"/>
    <property type="evidence" value="ECO:0007669"/>
    <property type="project" value="UniProtKB-SubCell"/>
</dbReference>
<comment type="subcellular location">
    <subcellularLocation>
        <location evidence="1">Cell outer membrane</location>
    </subcellularLocation>
</comment>
<evidence type="ECO:0000256" key="5">
    <source>
        <dbReference type="SAM" id="MobiDB-lite"/>
    </source>
</evidence>
<keyword evidence="6" id="KW-0732">Signal</keyword>
<evidence type="ECO:0000256" key="2">
    <source>
        <dbReference type="ARBA" id="ARBA00023136"/>
    </source>
</evidence>
<accession>A0A843YHL0</accession>
<dbReference type="PRINTS" id="PR01021">
    <property type="entry name" value="OMPADOMAIN"/>
</dbReference>